<protein>
    <submittedName>
        <fullName evidence="3">SH3 domain-containing protein</fullName>
    </submittedName>
</protein>
<accession>A0ABV8KEM6</accession>
<dbReference type="Gene3D" id="2.30.30.40">
    <property type="entry name" value="SH3 Domains"/>
    <property type="match status" value="1"/>
</dbReference>
<dbReference type="Pfam" id="PF08239">
    <property type="entry name" value="SH3_3"/>
    <property type="match status" value="1"/>
</dbReference>
<comment type="caution">
    <text evidence="3">The sequence shown here is derived from an EMBL/GenBank/DDBJ whole genome shotgun (WGS) entry which is preliminary data.</text>
</comment>
<evidence type="ECO:0000256" key="1">
    <source>
        <dbReference type="SAM" id="SignalP"/>
    </source>
</evidence>
<evidence type="ECO:0000313" key="3">
    <source>
        <dbReference type="EMBL" id="MFC4104513.1"/>
    </source>
</evidence>
<name>A0ABV8KEM6_9ACTN</name>
<dbReference type="RefSeq" id="WP_377541447.1">
    <property type="nucleotide sequence ID" value="NZ_JBHSBN010000001.1"/>
</dbReference>
<feature type="chain" id="PRO_5046634541" evidence="1">
    <location>
        <begin position="26"/>
        <end position="134"/>
    </location>
</feature>
<reference evidence="4" key="1">
    <citation type="journal article" date="2019" name="Int. J. Syst. Evol. Microbiol.">
        <title>The Global Catalogue of Microorganisms (GCM) 10K type strain sequencing project: providing services to taxonomists for standard genome sequencing and annotation.</title>
        <authorList>
            <consortium name="The Broad Institute Genomics Platform"/>
            <consortium name="The Broad Institute Genome Sequencing Center for Infectious Disease"/>
            <person name="Wu L."/>
            <person name="Ma J."/>
        </authorList>
    </citation>
    <scope>NUCLEOTIDE SEQUENCE [LARGE SCALE GENOMIC DNA]</scope>
    <source>
        <strain evidence="4">2902at01</strain>
    </source>
</reference>
<dbReference type="InterPro" id="IPR003646">
    <property type="entry name" value="SH3-like_bac-type"/>
</dbReference>
<evidence type="ECO:0000259" key="2">
    <source>
        <dbReference type="Pfam" id="PF08239"/>
    </source>
</evidence>
<dbReference type="Proteomes" id="UP001595868">
    <property type="component" value="Unassembled WGS sequence"/>
</dbReference>
<keyword evidence="1" id="KW-0732">Signal</keyword>
<proteinExistence type="predicted"/>
<dbReference type="EMBL" id="JBHSBN010000001">
    <property type="protein sequence ID" value="MFC4104513.1"/>
    <property type="molecule type" value="Genomic_DNA"/>
</dbReference>
<feature type="domain" description="SH3b" evidence="2">
    <location>
        <begin position="64"/>
        <end position="128"/>
    </location>
</feature>
<evidence type="ECO:0000313" key="4">
    <source>
        <dbReference type="Proteomes" id="UP001595868"/>
    </source>
</evidence>
<gene>
    <name evidence="3" type="ORF">ACFOX0_00970</name>
</gene>
<keyword evidence="4" id="KW-1185">Reference proteome</keyword>
<organism evidence="3 4">
    <name type="scientific">Micromonospora zhanjiangensis</name>
    <dbReference type="NCBI Taxonomy" id="1522057"/>
    <lineage>
        <taxon>Bacteria</taxon>
        <taxon>Bacillati</taxon>
        <taxon>Actinomycetota</taxon>
        <taxon>Actinomycetes</taxon>
        <taxon>Micromonosporales</taxon>
        <taxon>Micromonosporaceae</taxon>
        <taxon>Micromonospora</taxon>
    </lineage>
</organism>
<sequence length="134" mass="13825">MNRSPRRAALLVVFLVAALGMPVTAANAAAPYDRPDTAPAAVAAIPTAGALARTCYVSPKKGVSAVAVRRTASTSGTRIGLMYPGQRATAACSATRGGSYSACGSGSSPWWIKITWKGARGYVAQRCVNWTYSG</sequence>
<feature type="signal peptide" evidence="1">
    <location>
        <begin position="1"/>
        <end position="25"/>
    </location>
</feature>